<dbReference type="NCBIfam" id="NF002652">
    <property type="entry name" value="PRK02318.2-5"/>
    <property type="match status" value="1"/>
</dbReference>
<dbReference type="PRINTS" id="PR00084">
    <property type="entry name" value="MTLDHDRGNASE"/>
</dbReference>
<dbReference type="Gene3D" id="3.40.50.720">
    <property type="entry name" value="NAD(P)-binding Rossmann-like Domain"/>
    <property type="match status" value="1"/>
</dbReference>
<dbReference type="PANTHER" id="PTHR30524">
    <property type="entry name" value="MANNITOL-1-PHOSPHATE 5-DEHYDROGENASE"/>
    <property type="match status" value="1"/>
</dbReference>
<dbReference type="SUPFAM" id="SSF51735">
    <property type="entry name" value="NAD(P)-binding Rossmann-fold domains"/>
    <property type="match status" value="1"/>
</dbReference>
<dbReference type="InterPro" id="IPR023027">
    <property type="entry name" value="Mannitol_DH_CS"/>
</dbReference>
<dbReference type="GO" id="GO:0019592">
    <property type="term" value="P:mannitol catabolic process"/>
    <property type="evidence" value="ECO:0007669"/>
    <property type="project" value="TreeGrafter"/>
</dbReference>
<dbReference type="NCBIfam" id="NF002649">
    <property type="entry name" value="PRK02318.2-1"/>
    <property type="match status" value="1"/>
</dbReference>
<name>A0A8J2TP64_9BACI</name>
<dbReference type="SUPFAM" id="SSF48179">
    <property type="entry name" value="6-phosphogluconate dehydrogenase C-terminal domain-like"/>
    <property type="match status" value="1"/>
</dbReference>
<evidence type="ECO:0000259" key="8">
    <source>
        <dbReference type="Pfam" id="PF01232"/>
    </source>
</evidence>
<dbReference type="Proteomes" id="UP000602050">
    <property type="component" value="Unassembled WGS sequence"/>
</dbReference>
<dbReference type="PROSITE" id="PS00974">
    <property type="entry name" value="MANNITOL_DHGENASE"/>
    <property type="match status" value="1"/>
</dbReference>
<dbReference type="EC" id="1.1.1.17" evidence="2 7"/>
<organism evidence="10 11">
    <name type="scientific">Compostibacillus humi</name>
    <dbReference type="NCBI Taxonomy" id="1245525"/>
    <lineage>
        <taxon>Bacteria</taxon>
        <taxon>Bacillati</taxon>
        <taxon>Bacillota</taxon>
        <taxon>Bacilli</taxon>
        <taxon>Bacillales</taxon>
        <taxon>Bacillaceae</taxon>
        <taxon>Compostibacillus</taxon>
    </lineage>
</organism>
<dbReference type="NCBIfam" id="NF002647">
    <property type="entry name" value="PRK02318.1-3"/>
    <property type="match status" value="1"/>
</dbReference>
<dbReference type="InterPro" id="IPR013118">
    <property type="entry name" value="Mannitol_DH_C"/>
</dbReference>
<evidence type="ECO:0000256" key="3">
    <source>
        <dbReference type="ARBA" id="ARBA00016219"/>
    </source>
</evidence>
<dbReference type="NCBIfam" id="NF002646">
    <property type="entry name" value="PRK02318.1-2"/>
    <property type="match status" value="1"/>
</dbReference>
<feature type="binding site" evidence="7">
    <location>
        <begin position="3"/>
        <end position="14"/>
    </location>
    <ligand>
        <name>NAD(+)</name>
        <dbReference type="ChEBI" id="CHEBI:57540"/>
    </ligand>
</feature>
<dbReference type="InterPro" id="IPR013328">
    <property type="entry name" value="6PGD_dom2"/>
</dbReference>
<dbReference type="Pfam" id="PF01232">
    <property type="entry name" value="Mannitol_dh"/>
    <property type="match status" value="1"/>
</dbReference>
<comment type="caution">
    <text evidence="10">The sequence shown here is derived from an EMBL/GenBank/DDBJ whole genome shotgun (WGS) entry which is preliminary data.</text>
</comment>
<protein>
    <recommendedName>
        <fullName evidence="3 7">Mannitol-1-phosphate 5-dehydrogenase</fullName>
        <ecNumber evidence="2 7">1.1.1.17</ecNumber>
    </recommendedName>
</protein>
<sequence>MEAVHFGAGNIGRGFIGLLLYQSGYDTTFVDVNDEIIRAINEKKQYSVVLAAEDKKTITVKNISAINSVSNPEEAARAIAEADIITTAVGPNVLPIISKLIAQGLRERVKTNKQPLNIIACENMVGGTKLLKENIYQHCTSEEKAILNEMIGFPNAAVDRIVPNQTNEELLQVLVEPYYEWVVEAPAIKGEKPPINGITFVEDLTPYIERKLFTVNTGHAAAAYVGYHLGYRTIIDAMKDVRVSDTIQGALRESGEALIQTYQFDREEHEKYIETILSRFTNPFISDEVTRVARGPLRKLGARDRLVRPAVMYMEATGKVPVYLAKVIAAALAFNHEADEEAVQLQEMIANQGVEATLQEISGLEAGHPLVASVLQEM</sequence>
<dbReference type="HAMAP" id="MF_00196">
    <property type="entry name" value="Mannitol_dehydrog"/>
    <property type="match status" value="1"/>
</dbReference>
<reference evidence="10" key="2">
    <citation type="submission" date="2020-09" db="EMBL/GenBank/DDBJ databases">
        <authorList>
            <person name="Sun Q."/>
            <person name="Zhou Y."/>
        </authorList>
    </citation>
    <scope>NUCLEOTIDE SEQUENCE</scope>
    <source>
        <strain evidence="10">CGMCC 1.12360</strain>
    </source>
</reference>
<evidence type="ECO:0000256" key="1">
    <source>
        <dbReference type="ARBA" id="ARBA00006541"/>
    </source>
</evidence>
<accession>A0A8J2TP64</accession>
<dbReference type="InterPro" id="IPR000669">
    <property type="entry name" value="Mannitol_DH"/>
</dbReference>
<feature type="domain" description="Mannitol dehydrogenase N-terminal" evidence="8">
    <location>
        <begin position="1"/>
        <end position="196"/>
    </location>
</feature>
<dbReference type="RefSeq" id="WP_188392883.1">
    <property type="nucleotide sequence ID" value="NZ_BMEV01000059.1"/>
</dbReference>
<dbReference type="AlphaFoldDB" id="A0A8J2TP64"/>
<reference evidence="10" key="1">
    <citation type="journal article" date="2014" name="Int. J. Syst. Evol. Microbiol.">
        <title>Complete genome sequence of Corynebacterium casei LMG S-19264T (=DSM 44701T), isolated from a smear-ripened cheese.</title>
        <authorList>
            <consortium name="US DOE Joint Genome Institute (JGI-PGF)"/>
            <person name="Walter F."/>
            <person name="Albersmeier A."/>
            <person name="Kalinowski J."/>
            <person name="Ruckert C."/>
        </authorList>
    </citation>
    <scope>NUCLEOTIDE SEQUENCE</scope>
    <source>
        <strain evidence="10">CGMCC 1.12360</strain>
    </source>
</reference>
<evidence type="ECO:0000256" key="4">
    <source>
        <dbReference type="ARBA" id="ARBA00023002"/>
    </source>
</evidence>
<evidence type="ECO:0000259" key="9">
    <source>
        <dbReference type="Pfam" id="PF08125"/>
    </source>
</evidence>
<dbReference type="InterPro" id="IPR008927">
    <property type="entry name" value="6-PGluconate_DH-like_C_sf"/>
</dbReference>
<dbReference type="PANTHER" id="PTHR30524:SF0">
    <property type="entry name" value="ALTRONATE OXIDOREDUCTASE-RELATED"/>
    <property type="match status" value="1"/>
</dbReference>
<evidence type="ECO:0000256" key="2">
    <source>
        <dbReference type="ARBA" id="ARBA00012939"/>
    </source>
</evidence>
<gene>
    <name evidence="7 10" type="primary">mtlD</name>
    <name evidence="10" type="ORF">GCM10010978_26340</name>
</gene>
<dbReference type="Pfam" id="PF08125">
    <property type="entry name" value="Mannitol_dh_C"/>
    <property type="match status" value="1"/>
</dbReference>
<comment type="similarity">
    <text evidence="1 7">Belongs to the mannitol dehydrogenase family.</text>
</comment>
<keyword evidence="4 7" id="KW-0560">Oxidoreductase</keyword>
<evidence type="ECO:0000256" key="6">
    <source>
        <dbReference type="ARBA" id="ARBA00048615"/>
    </source>
</evidence>
<comment type="catalytic activity">
    <reaction evidence="6 7">
        <text>D-mannitol 1-phosphate + NAD(+) = beta-D-fructose 6-phosphate + NADH + H(+)</text>
        <dbReference type="Rhea" id="RHEA:19661"/>
        <dbReference type="ChEBI" id="CHEBI:15378"/>
        <dbReference type="ChEBI" id="CHEBI:57540"/>
        <dbReference type="ChEBI" id="CHEBI:57634"/>
        <dbReference type="ChEBI" id="CHEBI:57945"/>
        <dbReference type="ChEBI" id="CHEBI:61381"/>
        <dbReference type="EC" id="1.1.1.17"/>
    </reaction>
</comment>
<dbReference type="GO" id="GO:0008926">
    <property type="term" value="F:mannitol-1-phosphate 5-dehydrogenase activity"/>
    <property type="evidence" value="ECO:0007669"/>
    <property type="project" value="UniProtKB-UniRule"/>
</dbReference>
<evidence type="ECO:0000256" key="7">
    <source>
        <dbReference type="HAMAP-Rule" id="MF_00196"/>
    </source>
</evidence>
<dbReference type="GO" id="GO:0005829">
    <property type="term" value="C:cytosol"/>
    <property type="evidence" value="ECO:0007669"/>
    <property type="project" value="TreeGrafter"/>
</dbReference>
<dbReference type="EMBL" id="BMEV01000059">
    <property type="protein sequence ID" value="GFZ84780.1"/>
    <property type="molecule type" value="Genomic_DNA"/>
</dbReference>
<dbReference type="InterPro" id="IPR023028">
    <property type="entry name" value="Mannitol_1_phos_5_DH"/>
</dbReference>
<proteinExistence type="inferred from homology"/>
<evidence type="ECO:0000313" key="10">
    <source>
        <dbReference type="EMBL" id="GFZ84780.1"/>
    </source>
</evidence>
<keyword evidence="5 7" id="KW-0520">NAD</keyword>
<dbReference type="InterPro" id="IPR036291">
    <property type="entry name" value="NAD(P)-bd_dom_sf"/>
</dbReference>
<dbReference type="Gene3D" id="1.10.1040.10">
    <property type="entry name" value="N-(1-d-carboxylethyl)-l-norvaline Dehydrogenase, domain 2"/>
    <property type="match status" value="1"/>
</dbReference>
<evidence type="ECO:0000313" key="11">
    <source>
        <dbReference type="Proteomes" id="UP000602050"/>
    </source>
</evidence>
<keyword evidence="11" id="KW-1185">Reference proteome</keyword>
<feature type="domain" description="Mannitol dehydrogenase C-terminal" evidence="9">
    <location>
        <begin position="203"/>
        <end position="376"/>
    </location>
</feature>
<dbReference type="InterPro" id="IPR013131">
    <property type="entry name" value="Mannitol_DH_N"/>
</dbReference>
<evidence type="ECO:0000256" key="5">
    <source>
        <dbReference type="ARBA" id="ARBA00023027"/>
    </source>
</evidence>
<dbReference type="NCBIfam" id="NF002650">
    <property type="entry name" value="PRK02318.2-2"/>
    <property type="match status" value="1"/>
</dbReference>